<dbReference type="AlphaFoldDB" id="A0A9W7FEE5"/>
<dbReference type="InterPro" id="IPR008972">
    <property type="entry name" value="Cupredoxin"/>
</dbReference>
<evidence type="ECO:0000313" key="3">
    <source>
        <dbReference type="Proteomes" id="UP001165122"/>
    </source>
</evidence>
<name>A0A9W7FEE5_9STRA</name>
<dbReference type="Proteomes" id="UP001165122">
    <property type="component" value="Unassembled WGS sequence"/>
</dbReference>
<organism evidence="2 3">
    <name type="scientific">Triparma laevis f. longispina</name>
    <dbReference type="NCBI Taxonomy" id="1714387"/>
    <lineage>
        <taxon>Eukaryota</taxon>
        <taxon>Sar</taxon>
        <taxon>Stramenopiles</taxon>
        <taxon>Ochrophyta</taxon>
        <taxon>Bolidophyceae</taxon>
        <taxon>Parmales</taxon>
        <taxon>Triparmaceae</taxon>
        <taxon>Triparma</taxon>
    </lineage>
</organism>
<dbReference type="EMBL" id="BRXW01000151">
    <property type="protein sequence ID" value="GMI10620.1"/>
    <property type="molecule type" value="Genomic_DNA"/>
</dbReference>
<comment type="caution">
    <text evidence="2">The sequence shown here is derived from an EMBL/GenBank/DDBJ whole genome shotgun (WGS) entry which is preliminary data.</text>
</comment>
<feature type="chain" id="PRO_5040929486" evidence="1">
    <location>
        <begin position="27"/>
        <end position="293"/>
    </location>
</feature>
<evidence type="ECO:0000256" key="1">
    <source>
        <dbReference type="SAM" id="SignalP"/>
    </source>
</evidence>
<feature type="signal peptide" evidence="1">
    <location>
        <begin position="1"/>
        <end position="26"/>
    </location>
</feature>
<proteinExistence type="predicted"/>
<reference evidence="3" key="1">
    <citation type="journal article" date="2023" name="Commun. Biol.">
        <title>Genome analysis of Parmales, the sister group of diatoms, reveals the evolutionary specialization of diatoms from phago-mixotrophs to photoautotrophs.</title>
        <authorList>
            <person name="Ban H."/>
            <person name="Sato S."/>
            <person name="Yoshikawa S."/>
            <person name="Yamada K."/>
            <person name="Nakamura Y."/>
            <person name="Ichinomiya M."/>
            <person name="Sato N."/>
            <person name="Blanc-Mathieu R."/>
            <person name="Endo H."/>
            <person name="Kuwata A."/>
            <person name="Ogata H."/>
        </authorList>
    </citation>
    <scope>NUCLEOTIDE SEQUENCE [LARGE SCALE GENOMIC DNA]</scope>
    <source>
        <strain evidence="3">NIES 3700</strain>
    </source>
</reference>
<keyword evidence="1" id="KW-0732">Signal</keyword>
<dbReference type="Gene3D" id="2.60.40.420">
    <property type="entry name" value="Cupredoxins - blue copper proteins"/>
    <property type="match status" value="1"/>
</dbReference>
<gene>
    <name evidence="2" type="ORF">TrLO_g13799</name>
</gene>
<dbReference type="OrthoDB" id="9977568at2759"/>
<keyword evidence="3" id="KW-1185">Reference proteome</keyword>
<sequence length="293" mass="32545">MLPPSPSTPLLLLLLLLAVTIPTGSTSTFTYPIIADHPAGGLPTASSIQLVNAGASGIMEVKADGCKMHMLAMDGVYRRTEIEAQNELILLPATRAEIALECRSAGSYVLRTERNEANDVFLGSDPEERMDQDLISLSITAAGGEHWEILDELPELPPQLRVDLGDSDVKVEGKQHTITMGGIGIKRPRTDRRREILLDNTISNFEHKIMDKIKKPNICHPFHIHINHFQVQDVERNEGWFVDKEEEEEEKELGDSVFLDCVKLVPSNIDVSYSGYDVETTSKVVAHLRSLQN</sequence>
<evidence type="ECO:0000313" key="2">
    <source>
        <dbReference type="EMBL" id="GMI10620.1"/>
    </source>
</evidence>
<accession>A0A9W7FEE5</accession>
<protein>
    <submittedName>
        <fullName evidence="2">Uncharacterized protein</fullName>
    </submittedName>
</protein>